<dbReference type="FunCoup" id="A0A2G5CSA4">
    <property type="interactions" value="118"/>
</dbReference>
<dbReference type="STRING" id="218851.A0A2G5CSA4"/>
<dbReference type="OrthoDB" id="693945at2759"/>
<dbReference type="Proteomes" id="UP000230069">
    <property type="component" value="Unassembled WGS sequence"/>
</dbReference>
<evidence type="ECO:0000313" key="2">
    <source>
        <dbReference type="Proteomes" id="UP000230069"/>
    </source>
</evidence>
<sequence length="191" mass="21347">MGSCFSSFSESSLAPLTAKVITLNGNLQEYLVTITASQVLETESSKSCFLCNSDKLYYDEFIQPIDPREELQVGQIYFILPANRLKSRLSAQDMAALAVKASSAIAKSSKKGSRRSKDIRISPVLDVNQRYKNDQRFDGVKRFDQKPLNVGGITRSGSVRKLQRNASRRAKLAIRSFRLRLNTIYEGSAVE</sequence>
<dbReference type="PANTHER" id="PTHR33052">
    <property type="entry name" value="DUF4228 DOMAIN PROTEIN-RELATED"/>
    <property type="match status" value="1"/>
</dbReference>
<name>A0A2G5CSA4_AQUCA</name>
<organism evidence="1 2">
    <name type="scientific">Aquilegia coerulea</name>
    <name type="common">Rocky mountain columbine</name>
    <dbReference type="NCBI Taxonomy" id="218851"/>
    <lineage>
        <taxon>Eukaryota</taxon>
        <taxon>Viridiplantae</taxon>
        <taxon>Streptophyta</taxon>
        <taxon>Embryophyta</taxon>
        <taxon>Tracheophyta</taxon>
        <taxon>Spermatophyta</taxon>
        <taxon>Magnoliopsida</taxon>
        <taxon>Ranunculales</taxon>
        <taxon>Ranunculaceae</taxon>
        <taxon>Thalictroideae</taxon>
        <taxon>Aquilegia</taxon>
    </lineage>
</organism>
<proteinExistence type="predicted"/>
<reference evidence="1 2" key="1">
    <citation type="submission" date="2017-09" db="EMBL/GenBank/DDBJ databases">
        <title>WGS assembly of Aquilegia coerulea Goldsmith.</title>
        <authorList>
            <person name="Hodges S."/>
            <person name="Kramer E."/>
            <person name="Nordborg M."/>
            <person name="Tomkins J."/>
            <person name="Borevitz J."/>
            <person name="Derieg N."/>
            <person name="Yan J."/>
            <person name="Mihaltcheva S."/>
            <person name="Hayes R.D."/>
            <person name="Rokhsar D."/>
        </authorList>
    </citation>
    <scope>NUCLEOTIDE SEQUENCE [LARGE SCALE GENOMIC DNA]</scope>
    <source>
        <strain evidence="2">cv. Goldsmith</strain>
    </source>
</reference>
<dbReference type="InterPro" id="IPR025322">
    <property type="entry name" value="PADRE_dom"/>
</dbReference>
<gene>
    <name evidence="1" type="ORF">AQUCO_03800016v1</name>
</gene>
<dbReference type="Pfam" id="PF14009">
    <property type="entry name" value="PADRE"/>
    <property type="match status" value="1"/>
</dbReference>
<accession>A0A2G5CSA4</accession>
<protein>
    <submittedName>
        <fullName evidence="1">Uncharacterized protein</fullName>
    </submittedName>
</protein>
<dbReference type="AlphaFoldDB" id="A0A2G5CSA4"/>
<keyword evidence="2" id="KW-1185">Reference proteome</keyword>
<evidence type="ECO:0000313" key="1">
    <source>
        <dbReference type="EMBL" id="PIA34153.1"/>
    </source>
</evidence>
<dbReference type="InParanoid" id="A0A2G5CSA4"/>
<dbReference type="EMBL" id="KZ305055">
    <property type="protein sequence ID" value="PIA34153.1"/>
    <property type="molecule type" value="Genomic_DNA"/>
</dbReference>